<keyword evidence="5" id="KW-1185">Reference proteome</keyword>
<organism evidence="4 5">
    <name type="scientific">Bifidobacterium scaligerum</name>
    <dbReference type="NCBI Taxonomy" id="2052656"/>
    <lineage>
        <taxon>Bacteria</taxon>
        <taxon>Bacillati</taxon>
        <taxon>Actinomycetota</taxon>
        <taxon>Actinomycetes</taxon>
        <taxon>Bifidobacteriales</taxon>
        <taxon>Bifidobacteriaceae</taxon>
        <taxon>Bifidobacterium</taxon>
    </lineage>
</organism>
<dbReference type="Proteomes" id="UP000228755">
    <property type="component" value="Unassembled WGS sequence"/>
</dbReference>
<dbReference type="OrthoDB" id="9043248at2"/>
<feature type="domain" description="Glycosyl hydrolase family 13 catalytic" evidence="3">
    <location>
        <begin position="19"/>
        <end position="424"/>
    </location>
</feature>
<dbReference type="SUPFAM" id="SSF51445">
    <property type="entry name" value="(Trans)glycosidases"/>
    <property type="match status" value="1"/>
</dbReference>
<name>A0A2M9HP45_9BIFI</name>
<sequence length="548" mass="62533">MTIATRQAPSFWDTALVYQIYPRSFMDGDGDGIGDFPGVLRRMDHLVELGVDAIWFSPFYPSPLVDGGYDVADYRNVDPRLGTLEDFDAVVASAHEHGIRILVDIVPNHTSSKHPWFIEALAAEPGSPARDRYVFRMGRGDHHELPPTNWQSNFGGSAWEPCGDGWYYLHLFDKEQPDLNWENPQVHEDFRRTLRFWADRGVDGFRIDVAHGLSKDLSEPLRDRPDPTLVSPQADDGSDPLWDRDAVHDIYREWRQVMNEYVPARYSIGETWSPFTPRVFDYARKDELDGVFDFSLLKAYWGRDEYRKVIERTYRGFRAVDGAPTWTLSNHDVPRHATRLGLPADVDLNEWITSAGTMPQVNPVEASERARSATLMMLGLPGTAYIYQGEELGLPEDFDLTEDELQDPQWERSGHTMRGRDGCRIPLPWERESVAFGFNNTGRSWLPQPDWYGRFAADAEADEPDSFLTMYRKAIALRRTYCQSDLDMIWHDDNPAVLHYSRPTGLHVLVNFGTDPVELPSDAELLMGTHINDGRSVPPSHAAWFTVG</sequence>
<feature type="region of interest" description="Disordered" evidence="2">
    <location>
        <begin position="217"/>
        <end position="237"/>
    </location>
</feature>
<dbReference type="InterPro" id="IPR045857">
    <property type="entry name" value="O16G_dom_2"/>
</dbReference>
<evidence type="ECO:0000256" key="2">
    <source>
        <dbReference type="SAM" id="MobiDB-lite"/>
    </source>
</evidence>
<gene>
    <name evidence="4" type="ORF">CUU80_08380</name>
</gene>
<comment type="caution">
    <text evidence="4">The sequence shown here is derived from an EMBL/GenBank/DDBJ whole genome shotgun (WGS) entry which is preliminary data.</text>
</comment>
<reference evidence="4 5" key="1">
    <citation type="submission" date="2017-11" db="EMBL/GenBank/DDBJ databases">
        <title>Draft genome sequences of strains TRE 1, TRE D, TRE H and TRI 7, isolated from tamarins, belonging to four potential novel Bifidobacterium species.</title>
        <authorList>
            <person name="Mattarelli P."/>
            <person name="Modesto M."/>
            <person name="Bonetti A."/>
            <person name="Puglisi E."/>
            <person name="Morelli L."/>
        </authorList>
    </citation>
    <scope>NUCLEOTIDE SEQUENCE [LARGE SCALE GENOMIC DNA]</scope>
    <source>
        <strain evidence="5">TRED</strain>
    </source>
</reference>
<protein>
    <submittedName>
        <fullName evidence="4">Alpha-amylase</fullName>
    </submittedName>
</protein>
<dbReference type="GO" id="GO:0004556">
    <property type="term" value="F:alpha-amylase activity"/>
    <property type="evidence" value="ECO:0007669"/>
    <property type="project" value="TreeGrafter"/>
</dbReference>
<accession>A0A2M9HP45</accession>
<feature type="compositionally biased region" description="Basic and acidic residues" evidence="2">
    <location>
        <begin position="217"/>
        <end position="226"/>
    </location>
</feature>
<evidence type="ECO:0000259" key="3">
    <source>
        <dbReference type="SMART" id="SM00642"/>
    </source>
</evidence>
<dbReference type="Gene3D" id="3.20.20.80">
    <property type="entry name" value="Glycosidases"/>
    <property type="match status" value="1"/>
</dbReference>
<evidence type="ECO:0000256" key="1">
    <source>
        <dbReference type="ARBA" id="ARBA00008061"/>
    </source>
</evidence>
<evidence type="ECO:0000313" key="4">
    <source>
        <dbReference type="EMBL" id="PJM78603.1"/>
    </source>
</evidence>
<dbReference type="PANTHER" id="PTHR10357:SF179">
    <property type="entry name" value="NEUTRAL AND BASIC AMINO ACID TRANSPORT PROTEIN RBAT"/>
    <property type="match status" value="1"/>
</dbReference>
<comment type="similarity">
    <text evidence="1">Belongs to the glycosyl hydrolase 13 family.</text>
</comment>
<dbReference type="PANTHER" id="PTHR10357">
    <property type="entry name" value="ALPHA-AMYLASE FAMILY MEMBER"/>
    <property type="match status" value="1"/>
</dbReference>
<dbReference type="RefSeq" id="WP_100496865.1">
    <property type="nucleotide sequence ID" value="NZ_PGLQ01000006.1"/>
</dbReference>
<dbReference type="EMBL" id="PGLQ01000006">
    <property type="protein sequence ID" value="PJM78603.1"/>
    <property type="molecule type" value="Genomic_DNA"/>
</dbReference>
<dbReference type="Gene3D" id="3.90.400.10">
    <property type="entry name" value="Oligo-1,6-glucosidase, Domain 2"/>
    <property type="match status" value="1"/>
</dbReference>
<dbReference type="CDD" id="cd11332">
    <property type="entry name" value="AmyAc_OligoGlu_TS"/>
    <property type="match status" value="1"/>
</dbReference>
<dbReference type="Pfam" id="PF00128">
    <property type="entry name" value="Alpha-amylase"/>
    <property type="match status" value="1"/>
</dbReference>
<dbReference type="InterPro" id="IPR006047">
    <property type="entry name" value="GH13_cat_dom"/>
</dbReference>
<evidence type="ECO:0000313" key="5">
    <source>
        <dbReference type="Proteomes" id="UP000228755"/>
    </source>
</evidence>
<dbReference type="GO" id="GO:0009313">
    <property type="term" value="P:oligosaccharide catabolic process"/>
    <property type="evidence" value="ECO:0007669"/>
    <property type="project" value="TreeGrafter"/>
</dbReference>
<dbReference type="AlphaFoldDB" id="A0A2M9HP45"/>
<proteinExistence type="inferred from homology"/>
<dbReference type="InterPro" id="IPR017853">
    <property type="entry name" value="GH"/>
</dbReference>
<dbReference type="SMART" id="SM00642">
    <property type="entry name" value="Aamy"/>
    <property type="match status" value="1"/>
</dbReference>